<dbReference type="InterPro" id="IPR049552">
    <property type="entry name" value="PKS_DH_N"/>
</dbReference>
<evidence type="ECO:0000259" key="8">
    <source>
        <dbReference type="PROSITE" id="PS50075"/>
    </source>
</evidence>
<dbReference type="PIR" id="T30871">
    <property type="entry name" value="T30871"/>
</dbReference>
<keyword evidence="6" id="KW-0012">Acyltransferase</keyword>
<dbReference type="Pfam" id="PF16197">
    <property type="entry name" value="KAsynt_C_assoc"/>
    <property type="match status" value="1"/>
</dbReference>
<dbReference type="InterPro" id="IPR042104">
    <property type="entry name" value="PKS_dehydratase_sf"/>
</dbReference>
<evidence type="ECO:0000256" key="6">
    <source>
        <dbReference type="ARBA" id="ARBA00023315"/>
    </source>
</evidence>
<feature type="domain" description="Carrier" evidence="8">
    <location>
        <begin position="1205"/>
        <end position="1282"/>
    </location>
</feature>
<evidence type="ECO:0000256" key="3">
    <source>
        <dbReference type="ARBA" id="ARBA00022553"/>
    </source>
</evidence>
<proteinExistence type="predicted"/>
<dbReference type="InterPro" id="IPR036736">
    <property type="entry name" value="ACP-like_sf"/>
</dbReference>
<sequence length="1293" mass="135954">MMNTGNDERNMPVISLDRPADSLSPVAVVGIGCRFPGGVNSPGEFWDLLTAGRNTVGEMPPDRWEEYRDFGPRFDAALRTAIRSGSFLDDDIAGFDAEFFGISPREAELMDPQQRLMLEVAWQALEHAGIPPHTLAGTDTGVFAGVCTYDYGAGRLEDLPNIDAWTGIGAAVCAVSNRVSHALDLRGPSLSIDTACSASLVALHTAAQSLRLGECTVALAGGVNLLVSPGQTIALGTAGALAPDGRSKPFAASAGRYAVAASADGYGRGEGCGVLVIKLLTDAVRDGDRVLAVLRGSAFNQDGRTNGIMAPCGQAQEHVMRRALTAAGVAADTVDFVEAHGTGTRLGDPMEIGAIAAVYGRDRSGQEPCAVGSVKSNIGHLEGAAGVAGVIKAILALDEDRIPASLLDGDPNPEIDWAGLDIRLATRALPWPERPHPRRAAVSGFGYGGTVAHVVLEQAPTAPARPAPEPAGTLFPVSAASPEALRDRAAALAERVEEGADLASVGHTLAHRQSPLVHRAAVVATGRDELAAGLRALATQEPAPGLVTGAALPDAGRPVWVFSGHGSQWAGMGRELLEAEPVFAEVIDELEPVFKEEIGFSPRQMLLEGDHTEVDGAQTMIFAMQLGLAALWRSRGVEPAAVIGHSVGEIAAAVTAGALTVTDGARLICRRSLLLREAAGRGAMAMVSLPFDEAAERLAGNDAVVAAIASSTTSTVISGDPGEVEKVVGRWTDEGLVVRRVASDVAFHSPHMDPLLDRLRAAADELSPSAPHTPLYTTALADPRATVTADGAYWAANLRNPVRLAAAITAAAEDGHRAFVELSPHPVVAHSIHETLAERGVEDVFVGPTLRRNQPEARTFRAAVGAAHCHGVSVDWSALQPNGNLEVLPPYPWQHRPLWRSIAGARAAERGHDVDSHTLLGTPGGVAGSDLRLWHSTLDDDSRPYPGSHALNGVEIVPAAVLAVTFLAAGAEGEERRALQDMTMTHPVLTAGQRQIQVVREGEVVRLASRTVADAADPNPAWLVHAEARTAAPDLAGLAARSLLDPGEHRLEPADPGLVSRRLAEVGVPSTGFDWSVERLSAGLGVLHAQVLSPDASSWAPLLDAVMSIAPAAFVGLPQLRMVVHVDEITVDGTPPEAATVEVALDPRVADTVHALVTDGEGRPVASLRGLRYPVVEQPAAPDTDEPGGDADADVVSFAGLSPEELRSRVLDEVREQIAQEMRLAPTALHVRRPLVEQGLDSVMTVVVRRRLEKRLGRDVPANIFWKLPTISDIVDHLTERLTEHPTADGHAS</sequence>
<keyword evidence="2" id="KW-0596">Phosphopantetheine</keyword>
<evidence type="ECO:0000256" key="1">
    <source>
        <dbReference type="ARBA" id="ARBA00004792"/>
    </source>
</evidence>
<dbReference type="EMBL" id="AF333038">
    <property type="protein sequence ID" value="AAK83194.1"/>
    <property type="molecule type" value="Genomic_DNA"/>
</dbReference>
<dbReference type="SMART" id="SM00827">
    <property type="entry name" value="PKS_AT"/>
    <property type="match status" value="1"/>
</dbReference>
<dbReference type="InterPro" id="IPR050091">
    <property type="entry name" value="PKS_NRPS_Biosynth_Enz"/>
</dbReference>
<organism evidence="11">
    <name type="scientific">Streptomyces viridochromogenes Tue57</name>
    <dbReference type="NCBI Taxonomy" id="1160705"/>
    <lineage>
        <taxon>Bacteria</taxon>
        <taxon>Bacillati</taxon>
        <taxon>Actinomycetota</taxon>
        <taxon>Actinomycetes</taxon>
        <taxon>Kitasatosporales</taxon>
        <taxon>Streptomycetaceae</taxon>
        <taxon>Streptomyces</taxon>
    </lineage>
</organism>
<dbReference type="InterPro" id="IPR014031">
    <property type="entry name" value="Ketoacyl_synth_C"/>
</dbReference>
<dbReference type="Gene3D" id="3.30.70.3290">
    <property type="match status" value="1"/>
</dbReference>
<dbReference type="Pfam" id="PF21089">
    <property type="entry name" value="PKS_DH_N"/>
    <property type="match status" value="1"/>
</dbReference>
<feature type="domain" description="PKS/mFAS DH" evidence="10">
    <location>
        <begin position="917"/>
        <end position="1182"/>
    </location>
</feature>
<dbReference type="InterPro" id="IPR020841">
    <property type="entry name" value="PKS_Beta-ketoAc_synthase_dom"/>
</dbReference>
<dbReference type="GO" id="GO:0004315">
    <property type="term" value="F:3-oxoacyl-[acyl-carrier-protein] synthase activity"/>
    <property type="evidence" value="ECO:0007669"/>
    <property type="project" value="InterPro"/>
</dbReference>
<evidence type="ECO:0000259" key="10">
    <source>
        <dbReference type="PROSITE" id="PS52019"/>
    </source>
</evidence>
<dbReference type="PROSITE" id="PS52019">
    <property type="entry name" value="PKS_MFAS_DH"/>
    <property type="match status" value="1"/>
</dbReference>
<dbReference type="GO" id="GO:0006633">
    <property type="term" value="P:fatty acid biosynthetic process"/>
    <property type="evidence" value="ECO:0007669"/>
    <property type="project" value="InterPro"/>
</dbReference>
<dbReference type="Gene3D" id="1.10.1200.10">
    <property type="entry name" value="ACP-like"/>
    <property type="match status" value="1"/>
</dbReference>
<feature type="region of interest" description="C-terminal hotdog fold" evidence="7">
    <location>
        <begin position="1051"/>
        <end position="1182"/>
    </location>
</feature>
<dbReference type="InterPro" id="IPR049900">
    <property type="entry name" value="PKS_mFAS_DH"/>
</dbReference>
<reference evidence="11" key="2">
    <citation type="journal article" date="2001" name="Chem. Biol.">
        <title>Biosynthesis of the orthosomycin antibiotic avilamycin A: deductions from the molecular analysis of the avi biosynthetic gene cluster of Streptomyces viridochromogenes Tu57 and production of new antibiotics.</title>
        <authorList>
            <person name="Weitnauer G."/>
            <person name="Muhlenweg A."/>
            <person name="Trefzer A."/>
            <person name="Hoffmeister D."/>
            <person name="Sussmuth R.D."/>
            <person name="Jung G."/>
            <person name="Welzel K."/>
            <person name="Vente A."/>
            <person name="Girreser U."/>
            <person name="Bechthold A."/>
        </authorList>
    </citation>
    <scope>NUCLEOTIDE SEQUENCE</scope>
    <source>
        <strain evidence="11">Tue57</strain>
    </source>
</reference>
<keyword evidence="5" id="KW-0045">Antibiotic biosynthesis</keyword>
<dbReference type="Gene3D" id="3.40.47.10">
    <property type="match status" value="1"/>
</dbReference>
<reference evidence="11" key="1">
    <citation type="journal article" date="1997" name="J. Bacteriol.">
        <title>Cloning of an avilamycin biosynthetic gene cluster from Streptomyces viridochromogenes Tu57.</title>
        <authorList>
            <person name="Gaisser S."/>
            <person name="Trefzer A."/>
            <person name="Stockert S."/>
            <person name="Kirschning A."/>
            <person name="Bechthold A."/>
        </authorList>
    </citation>
    <scope>NUCLEOTIDE SEQUENCE</scope>
    <source>
        <strain evidence="11">Tue57</strain>
    </source>
</reference>
<dbReference type="SUPFAM" id="SSF52151">
    <property type="entry name" value="FabD/lysophospholipase-like"/>
    <property type="match status" value="1"/>
</dbReference>
<keyword evidence="3" id="KW-0597">Phosphoprotein</keyword>
<dbReference type="FunFam" id="3.40.47.10:FF:000019">
    <property type="entry name" value="Polyketide synthase type I"/>
    <property type="match status" value="1"/>
</dbReference>
<comment type="pathway">
    <text evidence="1">Antibiotic biosynthesis.</text>
</comment>
<dbReference type="InterPro" id="IPR020806">
    <property type="entry name" value="PKS_PP-bd"/>
</dbReference>
<dbReference type="InterPro" id="IPR016036">
    <property type="entry name" value="Malonyl_transacylase_ACP-bd"/>
</dbReference>
<feature type="active site" description="Proton acceptor; for dehydratase activity" evidence="7">
    <location>
        <position position="949"/>
    </location>
</feature>
<evidence type="ECO:0000259" key="9">
    <source>
        <dbReference type="PROSITE" id="PS52004"/>
    </source>
</evidence>
<evidence type="ECO:0000256" key="2">
    <source>
        <dbReference type="ARBA" id="ARBA00022450"/>
    </source>
</evidence>
<dbReference type="SUPFAM" id="SSF53901">
    <property type="entry name" value="Thiolase-like"/>
    <property type="match status" value="1"/>
</dbReference>
<dbReference type="SMART" id="SM00826">
    <property type="entry name" value="PKS_DH"/>
    <property type="match status" value="1"/>
</dbReference>
<dbReference type="Pfam" id="PF00550">
    <property type="entry name" value="PP-binding"/>
    <property type="match status" value="1"/>
</dbReference>
<dbReference type="Pfam" id="PF00109">
    <property type="entry name" value="ketoacyl-synt"/>
    <property type="match status" value="1"/>
</dbReference>
<dbReference type="SMART" id="SM00825">
    <property type="entry name" value="PKS_KS"/>
    <property type="match status" value="1"/>
</dbReference>
<dbReference type="InterPro" id="IPR014030">
    <property type="entry name" value="Ketoacyl_synth_N"/>
</dbReference>
<feature type="active site" description="Proton donor; for dehydratase activity" evidence="7">
    <location>
        <position position="1104"/>
    </location>
</feature>
<dbReference type="Pfam" id="PF02801">
    <property type="entry name" value="Ketoacyl-synt_C"/>
    <property type="match status" value="1"/>
</dbReference>
<dbReference type="InterPro" id="IPR032821">
    <property type="entry name" value="PKS_assoc"/>
</dbReference>
<evidence type="ECO:0000256" key="5">
    <source>
        <dbReference type="ARBA" id="ARBA00023194"/>
    </source>
</evidence>
<gene>
    <name evidence="11" type="primary">aviM</name>
</gene>
<name>O05170_STRVR</name>
<dbReference type="SMART" id="SM00823">
    <property type="entry name" value="PKS_PP"/>
    <property type="match status" value="1"/>
</dbReference>
<dbReference type="PANTHER" id="PTHR43775">
    <property type="entry name" value="FATTY ACID SYNTHASE"/>
    <property type="match status" value="1"/>
</dbReference>
<evidence type="ECO:0000256" key="7">
    <source>
        <dbReference type="PROSITE-ProRule" id="PRU01363"/>
    </source>
</evidence>
<dbReference type="CDD" id="cd00833">
    <property type="entry name" value="PKS"/>
    <property type="match status" value="1"/>
</dbReference>
<dbReference type="GO" id="GO:0004312">
    <property type="term" value="F:fatty acid synthase activity"/>
    <property type="evidence" value="ECO:0007669"/>
    <property type="project" value="TreeGrafter"/>
</dbReference>
<keyword evidence="4" id="KW-0808">Transferase</keyword>
<evidence type="ECO:0000313" key="11">
    <source>
        <dbReference type="EMBL" id="AAK83194.1"/>
    </source>
</evidence>
<dbReference type="InterPro" id="IPR014043">
    <property type="entry name" value="Acyl_transferase_dom"/>
</dbReference>
<accession>O05170</accession>
<dbReference type="PROSITE" id="PS50075">
    <property type="entry name" value="CARRIER"/>
    <property type="match status" value="1"/>
</dbReference>
<dbReference type="InterPro" id="IPR020807">
    <property type="entry name" value="PKS_DH"/>
</dbReference>
<dbReference type="Pfam" id="PF00698">
    <property type="entry name" value="Acyl_transf_1"/>
    <property type="match status" value="1"/>
</dbReference>
<dbReference type="SUPFAM" id="SSF55048">
    <property type="entry name" value="Probable ACP-binding domain of malonyl-CoA ACP transacylase"/>
    <property type="match status" value="1"/>
</dbReference>
<evidence type="ECO:0000256" key="4">
    <source>
        <dbReference type="ARBA" id="ARBA00022679"/>
    </source>
</evidence>
<dbReference type="GO" id="GO:0033068">
    <property type="term" value="P:macrolide biosynthetic process"/>
    <property type="evidence" value="ECO:0007669"/>
    <property type="project" value="UniProtKB-ARBA"/>
</dbReference>
<dbReference type="SUPFAM" id="SSF47336">
    <property type="entry name" value="ACP-like"/>
    <property type="match status" value="1"/>
</dbReference>
<dbReference type="PANTHER" id="PTHR43775:SF37">
    <property type="entry name" value="SI:DKEY-61P9.11"/>
    <property type="match status" value="1"/>
</dbReference>
<dbReference type="InterPro" id="IPR018201">
    <property type="entry name" value="Ketoacyl_synth_AS"/>
</dbReference>
<feature type="region of interest" description="N-terminal hotdog fold" evidence="7">
    <location>
        <begin position="917"/>
        <end position="1037"/>
    </location>
</feature>
<dbReference type="InterPro" id="IPR001227">
    <property type="entry name" value="Ac_transferase_dom_sf"/>
</dbReference>
<feature type="domain" description="Ketosynthase family 3 (KS3)" evidence="9">
    <location>
        <begin position="23"/>
        <end position="458"/>
    </location>
</feature>
<dbReference type="Gene3D" id="3.40.366.10">
    <property type="entry name" value="Malonyl-Coenzyme A Acyl Carrier Protein, domain 2"/>
    <property type="match status" value="1"/>
</dbReference>
<dbReference type="InterPro" id="IPR009081">
    <property type="entry name" value="PP-bd_ACP"/>
</dbReference>
<dbReference type="SMART" id="SM01294">
    <property type="entry name" value="PKS_PP_betabranch"/>
    <property type="match status" value="1"/>
</dbReference>
<protein>
    <submittedName>
        <fullName evidence="11">Polyketide synthase</fullName>
    </submittedName>
</protein>
<dbReference type="Gene3D" id="3.10.129.110">
    <property type="entry name" value="Polyketide synthase dehydratase"/>
    <property type="match status" value="1"/>
</dbReference>
<dbReference type="PROSITE" id="PS52004">
    <property type="entry name" value="KS3_2"/>
    <property type="match status" value="1"/>
</dbReference>
<dbReference type="InterPro" id="IPR016039">
    <property type="entry name" value="Thiolase-like"/>
</dbReference>
<dbReference type="InterPro" id="IPR016035">
    <property type="entry name" value="Acyl_Trfase/lysoPLipase"/>
</dbReference>
<reference evidence="11" key="3">
    <citation type="journal article" date="2004" name="Chem. Biol.">
        <title>Novel avilamycin derivatives with improved polarity generated by targeted gene disruption.</title>
        <authorList>
            <person name="Weitnauer G."/>
            <person name="Hauser G."/>
            <person name="Hofmann C."/>
            <person name="Linder U."/>
            <person name="Boll R."/>
            <person name="Pelz K."/>
            <person name="Glaser S.J."/>
            <person name="Bechthold A."/>
        </authorList>
    </citation>
    <scope>NUCLEOTIDE SEQUENCE</scope>
    <source>
        <strain evidence="11">Tue57</strain>
    </source>
</reference>
<dbReference type="GO" id="GO:0031177">
    <property type="term" value="F:phosphopantetheine binding"/>
    <property type="evidence" value="ECO:0007669"/>
    <property type="project" value="InterPro"/>
</dbReference>
<dbReference type="PROSITE" id="PS00606">
    <property type="entry name" value="KS3_1"/>
    <property type="match status" value="1"/>
</dbReference>